<keyword evidence="1" id="KW-0732">Signal</keyword>
<comment type="caution">
    <text evidence="4">The sequence shown here is derived from an EMBL/GenBank/DDBJ whole genome shotgun (WGS) entry which is preliminary data.</text>
</comment>
<dbReference type="Proteomes" id="UP000077519">
    <property type="component" value="Unassembled WGS sequence"/>
</dbReference>
<proteinExistence type="predicted"/>
<protein>
    <recommendedName>
        <fullName evidence="6">MCE family protein</fullName>
    </recommendedName>
</protein>
<dbReference type="InterPro" id="IPR052336">
    <property type="entry name" value="MlaD_Phospholipid_Transporter"/>
</dbReference>
<evidence type="ECO:0000256" key="1">
    <source>
        <dbReference type="SAM" id="SignalP"/>
    </source>
</evidence>
<evidence type="ECO:0000313" key="5">
    <source>
        <dbReference type="Proteomes" id="UP000077519"/>
    </source>
</evidence>
<name>A0A177YJ29_9NOCA</name>
<dbReference type="InterPro" id="IPR003399">
    <property type="entry name" value="Mce/MlaD"/>
</dbReference>
<feature type="domain" description="Mce/MlaD" evidence="2">
    <location>
        <begin position="29"/>
        <end position="104"/>
    </location>
</feature>
<evidence type="ECO:0008006" key="6">
    <source>
        <dbReference type="Google" id="ProtNLM"/>
    </source>
</evidence>
<feature type="signal peptide" evidence="1">
    <location>
        <begin position="1"/>
        <end position="21"/>
    </location>
</feature>
<gene>
    <name evidence="4" type="ORF">A3K89_19570</name>
</gene>
<keyword evidence="5" id="KW-1185">Reference proteome</keyword>
<organism evidence="4 5">
    <name type="scientific">Rhodococcoides kyotonense</name>
    <dbReference type="NCBI Taxonomy" id="398843"/>
    <lineage>
        <taxon>Bacteria</taxon>
        <taxon>Bacillati</taxon>
        <taxon>Actinomycetota</taxon>
        <taxon>Actinomycetes</taxon>
        <taxon>Mycobacteriales</taxon>
        <taxon>Nocardiaceae</taxon>
        <taxon>Rhodococcoides</taxon>
    </lineage>
</organism>
<sequence>MRGVAAAAALTTAAVASVAYADGGFERAPEVYADVPASAGLLIGEIGVVYRGVQVGRVVGIDSGTDRSRVTMRIDPDEIDTVPASALVRIAPRTLFGDVYVDLVDTGTASRPLTGGTTLNVDTSAEAVQLADVYRTVTSLLNRVEPARAQTALTAIGTALDGRGRSLGETIDRVASIEAQLQPQIAAALDHTTSVRHVAEALADATPDVLATIDAATALSQTTLDRADGFDALLTNAAGLAASADAVARDNTSTTITVVQRGATVLKTLSDNADGLAATLDMLEPFGAAGARIFASGRFDITAVPDFSDPLPYTAADCPRYPGLDSRACALSTVQDAAVGASLPLNPASTMLLAPVLQGTKVTIR</sequence>
<dbReference type="PANTHER" id="PTHR33371:SF19">
    <property type="entry name" value="MCE-FAMILY PROTEIN MCE4A"/>
    <property type="match status" value="1"/>
</dbReference>
<dbReference type="Pfam" id="PF02470">
    <property type="entry name" value="MlaD"/>
    <property type="match status" value="1"/>
</dbReference>
<evidence type="ECO:0000259" key="3">
    <source>
        <dbReference type="Pfam" id="PF11887"/>
    </source>
</evidence>
<dbReference type="GO" id="GO:0051701">
    <property type="term" value="P:biological process involved in interaction with host"/>
    <property type="evidence" value="ECO:0007669"/>
    <property type="project" value="TreeGrafter"/>
</dbReference>
<feature type="chain" id="PRO_5039098974" description="MCE family protein" evidence="1">
    <location>
        <begin position="22"/>
        <end position="365"/>
    </location>
</feature>
<dbReference type="AlphaFoldDB" id="A0A177YJ29"/>
<dbReference type="GO" id="GO:0005576">
    <property type="term" value="C:extracellular region"/>
    <property type="evidence" value="ECO:0007669"/>
    <property type="project" value="TreeGrafter"/>
</dbReference>
<evidence type="ECO:0000313" key="4">
    <source>
        <dbReference type="EMBL" id="OAK55554.1"/>
    </source>
</evidence>
<dbReference type="InterPro" id="IPR024516">
    <property type="entry name" value="Mce_C"/>
</dbReference>
<reference evidence="4 5" key="1">
    <citation type="submission" date="2016-03" db="EMBL/GenBank/DDBJ databases">
        <title>Genome sequence of Rhodococcus kyotonensis KB10.</title>
        <authorList>
            <person name="Jeong H."/>
            <person name="Hong C.E."/>
            <person name="Jo S.H."/>
            <person name="Park J.M."/>
        </authorList>
    </citation>
    <scope>NUCLEOTIDE SEQUENCE [LARGE SCALE GENOMIC DNA]</scope>
    <source>
        <strain evidence="4 5">KB10</strain>
    </source>
</reference>
<feature type="domain" description="Mammalian cell entry C-terminal" evidence="3">
    <location>
        <begin position="110"/>
        <end position="293"/>
    </location>
</feature>
<dbReference type="EMBL" id="LVHI01000009">
    <property type="protein sequence ID" value="OAK55554.1"/>
    <property type="molecule type" value="Genomic_DNA"/>
</dbReference>
<dbReference type="Pfam" id="PF11887">
    <property type="entry name" value="Mce4_CUP1"/>
    <property type="match status" value="1"/>
</dbReference>
<evidence type="ECO:0000259" key="2">
    <source>
        <dbReference type="Pfam" id="PF02470"/>
    </source>
</evidence>
<accession>A0A177YJ29</accession>
<dbReference type="PANTHER" id="PTHR33371">
    <property type="entry name" value="INTERMEMBRANE PHOSPHOLIPID TRANSPORT SYSTEM BINDING PROTEIN MLAD-RELATED"/>
    <property type="match status" value="1"/>
</dbReference>